<dbReference type="RefSeq" id="WP_039426710.1">
    <property type="nucleotide sequence ID" value="NZ_CP061844.1"/>
</dbReference>
<dbReference type="InterPro" id="IPR050583">
    <property type="entry name" value="Mycobacterial_A85_antigen"/>
</dbReference>
<gene>
    <name evidence="1" type="ORF">EA26_08685</name>
</gene>
<keyword evidence="2" id="KW-1185">Reference proteome</keyword>
<evidence type="ECO:0008006" key="3">
    <source>
        <dbReference type="Google" id="ProtNLM"/>
    </source>
</evidence>
<dbReference type="eggNOG" id="COG2819">
    <property type="taxonomic scope" value="Bacteria"/>
</dbReference>
<sequence length="278" mass="31782">MAFDPERLQILDAFHLPQLARERAIRLYLPRDYHTTLRRYPVIYMQDGQNVFDDATASYGRSWRVGETLDALHEQSGEGAIVVAIDCGEDLRRFNEYSPWQMDAQFELPGRDIQGLHASGGEGEAYVRFLAETLKPYIDQHYRTLSDRQHTVIAGSSMGGYISLYAGMTRPAVFGVLGVFSPAFWFNRQAMFDLVERTTLVCPMRIYMDMGSDETSDHARSDFAQVYLQGSRDMHALLQNKTNLEVEYIEGAGHQHNELAWSLRFPHFARWALSAEKA</sequence>
<dbReference type="SUPFAM" id="SSF53474">
    <property type="entry name" value="alpha/beta-Hydrolases"/>
    <property type="match status" value="1"/>
</dbReference>
<dbReference type="Pfam" id="PF00756">
    <property type="entry name" value="Esterase"/>
    <property type="match status" value="1"/>
</dbReference>
<dbReference type="InterPro" id="IPR000801">
    <property type="entry name" value="Esterase-like"/>
</dbReference>
<dbReference type="GeneID" id="43683268"/>
<organism evidence="1 2">
    <name type="scientific">Vibrio navarrensis</name>
    <dbReference type="NCBI Taxonomy" id="29495"/>
    <lineage>
        <taxon>Bacteria</taxon>
        <taxon>Pseudomonadati</taxon>
        <taxon>Pseudomonadota</taxon>
        <taxon>Gammaproteobacteria</taxon>
        <taxon>Vibrionales</taxon>
        <taxon>Vibrionaceae</taxon>
        <taxon>Vibrio</taxon>
    </lineage>
</organism>
<dbReference type="STRING" id="29495.EA26_08685"/>
<dbReference type="EMBL" id="JMCG01000001">
    <property type="protein sequence ID" value="KGK11380.1"/>
    <property type="molecule type" value="Genomic_DNA"/>
</dbReference>
<name>A0A099LTF4_9VIBR</name>
<proteinExistence type="predicted"/>
<accession>A0A099LTF4</accession>
<dbReference type="PANTHER" id="PTHR48098">
    <property type="entry name" value="ENTEROCHELIN ESTERASE-RELATED"/>
    <property type="match status" value="1"/>
</dbReference>
<dbReference type="AlphaFoldDB" id="A0A099LTF4"/>
<dbReference type="Gene3D" id="3.40.50.1820">
    <property type="entry name" value="alpha/beta hydrolase"/>
    <property type="match status" value="1"/>
</dbReference>
<evidence type="ECO:0000313" key="1">
    <source>
        <dbReference type="EMBL" id="KGK11380.1"/>
    </source>
</evidence>
<reference evidence="1 2" key="1">
    <citation type="submission" date="2014-04" db="EMBL/GenBank/DDBJ databases">
        <title>Genome sequencing of Vibrio navarrensis strains.</title>
        <authorList>
            <person name="Gladney L.M."/>
            <person name="Katz L.S."/>
            <person name="Marino-Ramirez L."/>
            <person name="Jordan I.K."/>
        </authorList>
    </citation>
    <scope>NUCLEOTIDE SEQUENCE [LARGE SCALE GENOMIC DNA]</scope>
    <source>
        <strain evidence="1 2">ATCC 51183</strain>
    </source>
</reference>
<comment type="caution">
    <text evidence="1">The sequence shown here is derived from an EMBL/GenBank/DDBJ whole genome shotgun (WGS) entry which is preliminary data.</text>
</comment>
<dbReference type="Proteomes" id="UP000029994">
    <property type="component" value="Unassembled WGS sequence"/>
</dbReference>
<dbReference type="InterPro" id="IPR029058">
    <property type="entry name" value="AB_hydrolase_fold"/>
</dbReference>
<dbReference type="PANTHER" id="PTHR48098:SF6">
    <property type="entry name" value="FERRI-BACILLIBACTIN ESTERASE BESA"/>
    <property type="match status" value="1"/>
</dbReference>
<evidence type="ECO:0000313" key="2">
    <source>
        <dbReference type="Proteomes" id="UP000029994"/>
    </source>
</evidence>
<protein>
    <recommendedName>
        <fullName evidence="3">Carbohydrate esterase</fullName>
    </recommendedName>
</protein>